<sequence length="77" mass="9281">MSIYRIYFLYIILTEFKIKVFIFLCCRKKLQQVLKENINILKLYVIYNAYIGLYNKSIARDNRVMDGGKIKKGRDQH</sequence>
<dbReference type="EMBL" id="FNJW01000008">
    <property type="protein sequence ID" value="SDQ13786.1"/>
    <property type="molecule type" value="Genomic_DNA"/>
</dbReference>
<keyword evidence="1" id="KW-0812">Transmembrane</keyword>
<evidence type="ECO:0000313" key="2">
    <source>
        <dbReference type="EMBL" id="SDQ13786.1"/>
    </source>
</evidence>
<protein>
    <submittedName>
        <fullName evidence="2">Uncharacterized protein</fullName>
    </submittedName>
</protein>
<keyword evidence="3" id="KW-1185">Reference proteome</keyword>
<evidence type="ECO:0000256" key="1">
    <source>
        <dbReference type="SAM" id="Phobius"/>
    </source>
</evidence>
<gene>
    <name evidence="2" type="ORF">SAMN04487752_0910</name>
</gene>
<reference evidence="3" key="1">
    <citation type="submission" date="2016-10" db="EMBL/GenBank/DDBJ databases">
        <authorList>
            <person name="Varghese N."/>
            <person name="Submissions S."/>
        </authorList>
    </citation>
    <scope>NUCLEOTIDE SEQUENCE [LARGE SCALE GENOMIC DNA]</scope>
    <source>
        <strain evidence="3">MPL-11</strain>
    </source>
</reference>
<keyword evidence="1" id="KW-1133">Transmembrane helix</keyword>
<evidence type="ECO:0000313" key="3">
    <source>
        <dbReference type="Proteomes" id="UP000199481"/>
    </source>
</evidence>
<name>A0A1H0YFZ2_9LACT</name>
<dbReference type="AlphaFoldDB" id="A0A1H0YFZ2"/>
<dbReference type="Proteomes" id="UP000199481">
    <property type="component" value="Unassembled WGS sequence"/>
</dbReference>
<organism evidence="2 3">
    <name type="scientific">Carnobacterium viridans</name>
    <dbReference type="NCBI Taxonomy" id="174587"/>
    <lineage>
        <taxon>Bacteria</taxon>
        <taxon>Bacillati</taxon>
        <taxon>Bacillota</taxon>
        <taxon>Bacilli</taxon>
        <taxon>Lactobacillales</taxon>
        <taxon>Carnobacteriaceae</taxon>
        <taxon>Carnobacterium</taxon>
    </lineage>
</organism>
<accession>A0A1H0YFZ2</accession>
<feature type="transmembrane region" description="Helical" evidence="1">
    <location>
        <begin position="6"/>
        <end position="26"/>
    </location>
</feature>
<keyword evidence="1" id="KW-0472">Membrane</keyword>
<proteinExistence type="predicted"/>